<feature type="compositionally biased region" description="Low complexity" evidence="1">
    <location>
        <begin position="164"/>
        <end position="174"/>
    </location>
</feature>
<feature type="transmembrane region" description="Helical" evidence="2">
    <location>
        <begin position="199"/>
        <end position="218"/>
    </location>
</feature>
<keyword evidence="2" id="KW-0472">Membrane</keyword>
<feature type="signal peptide" evidence="3">
    <location>
        <begin position="1"/>
        <end position="27"/>
    </location>
</feature>
<gene>
    <name evidence="4" type="ORF">SAMN05444716_105381</name>
</gene>
<protein>
    <submittedName>
        <fullName evidence="4">Uncharacterized protein</fullName>
    </submittedName>
</protein>
<sequence>MSIVRPAGLTLCTLALSLAVVPVPAGAAFAAGGEREQGEVRVSPSGPRPGEEVVLRVTGCRGASGTAHSEAFVAEAVLAPSAEGGLFGEARISSTVEPGAYPVDVSCDGEDRAVSGQVKVVADGGGRGHDKEPGAEHGKEPGAEHGTEHEREHEQGREHEREAAPSLPARPSAPVRAGGGGTAGAEPVAGEREERVPGVPTALTVLSGVLAAAAGLTVRRLRSRER</sequence>
<dbReference type="RefSeq" id="WP_093843533.1">
    <property type="nucleotide sequence ID" value="NZ_CP054938.1"/>
</dbReference>
<evidence type="ECO:0000256" key="3">
    <source>
        <dbReference type="SAM" id="SignalP"/>
    </source>
</evidence>
<evidence type="ECO:0000313" key="5">
    <source>
        <dbReference type="Proteomes" id="UP000198873"/>
    </source>
</evidence>
<organism evidence="4 5">
    <name type="scientific">Streptomyces harbinensis</name>
    <dbReference type="NCBI Taxonomy" id="1176198"/>
    <lineage>
        <taxon>Bacteria</taxon>
        <taxon>Bacillati</taxon>
        <taxon>Actinomycetota</taxon>
        <taxon>Actinomycetes</taxon>
        <taxon>Kitasatosporales</taxon>
        <taxon>Streptomycetaceae</taxon>
        <taxon>Streptomyces</taxon>
    </lineage>
</organism>
<reference evidence="5" key="1">
    <citation type="submission" date="2016-10" db="EMBL/GenBank/DDBJ databases">
        <authorList>
            <person name="Varghese N."/>
            <person name="Submissions S."/>
        </authorList>
    </citation>
    <scope>NUCLEOTIDE SEQUENCE [LARGE SCALE GENOMIC DNA]</scope>
    <source>
        <strain evidence="5">CGMCC 4.7047</strain>
    </source>
</reference>
<evidence type="ECO:0000256" key="1">
    <source>
        <dbReference type="SAM" id="MobiDB-lite"/>
    </source>
</evidence>
<name>A0A1I6U9C5_9ACTN</name>
<dbReference type="Proteomes" id="UP000198873">
    <property type="component" value="Unassembled WGS sequence"/>
</dbReference>
<keyword evidence="2" id="KW-1133">Transmembrane helix</keyword>
<evidence type="ECO:0000256" key="2">
    <source>
        <dbReference type="SAM" id="Phobius"/>
    </source>
</evidence>
<dbReference type="STRING" id="1176198.SAMN05444716_105381"/>
<feature type="chain" id="PRO_5044373244" evidence="3">
    <location>
        <begin position="28"/>
        <end position="226"/>
    </location>
</feature>
<feature type="region of interest" description="Disordered" evidence="1">
    <location>
        <begin position="121"/>
        <end position="196"/>
    </location>
</feature>
<keyword evidence="2" id="KW-0812">Transmembrane</keyword>
<dbReference type="AlphaFoldDB" id="A0A1I6U9C5"/>
<proteinExistence type="predicted"/>
<accession>A0A1I6U9C5</accession>
<keyword evidence="3" id="KW-0732">Signal</keyword>
<dbReference type="EMBL" id="FPAB01000005">
    <property type="protein sequence ID" value="SFS98050.1"/>
    <property type="molecule type" value="Genomic_DNA"/>
</dbReference>
<keyword evidence="5" id="KW-1185">Reference proteome</keyword>
<feature type="compositionally biased region" description="Basic and acidic residues" evidence="1">
    <location>
        <begin position="126"/>
        <end position="163"/>
    </location>
</feature>
<evidence type="ECO:0000313" key="4">
    <source>
        <dbReference type="EMBL" id="SFS98050.1"/>
    </source>
</evidence>